<dbReference type="AlphaFoldDB" id="A0A081AXI6"/>
<accession>A0A081AXI6</accession>
<reference evidence="1 2" key="1">
    <citation type="submission" date="2013-11" db="EMBL/GenBank/DDBJ databases">
        <title>The Genome Sequence of Phytophthora parasitica P1976.</title>
        <authorList>
            <consortium name="The Broad Institute Genomics Platform"/>
            <person name="Russ C."/>
            <person name="Tyler B."/>
            <person name="Panabieres F."/>
            <person name="Shan W."/>
            <person name="Tripathy S."/>
            <person name="Grunwald N."/>
            <person name="Machado M."/>
            <person name="Johnson C.S."/>
            <person name="Walker B."/>
            <person name="Young S."/>
            <person name="Zeng Q."/>
            <person name="Gargeya S."/>
            <person name="Fitzgerald M."/>
            <person name="Haas B."/>
            <person name="Abouelleil A."/>
            <person name="Allen A.W."/>
            <person name="Alvarado L."/>
            <person name="Arachchi H.M."/>
            <person name="Berlin A.M."/>
            <person name="Chapman S.B."/>
            <person name="Gainer-Dewar J."/>
            <person name="Goldberg J."/>
            <person name="Griggs A."/>
            <person name="Gujja S."/>
            <person name="Hansen M."/>
            <person name="Howarth C."/>
            <person name="Imamovic A."/>
            <person name="Ireland A."/>
            <person name="Larimer J."/>
            <person name="McCowan C."/>
            <person name="Murphy C."/>
            <person name="Pearson M."/>
            <person name="Poon T.W."/>
            <person name="Priest M."/>
            <person name="Roberts A."/>
            <person name="Saif S."/>
            <person name="Shea T."/>
            <person name="Sisk P."/>
            <person name="Sykes S."/>
            <person name="Wortman J."/>
            <person name="Nusbaum C."/>
            <person name="Birren B."/>
        </authorList>
    </citation>
    <scope>NUCLEOTIDE SEQUENCE [LARGE SCALE GENOMIC DNA]</scope>
    <source>
        <strain evidence="1 2">P1976</strain>
    </source>
</reference>
<organism evidence="1 2">
    <name type="scientific">Phytophthora nicotianae P1976</name>
    <dbReference type="NCBI Taxonomy" id="1317066"/>
    <lineage>
        <taxon>Eukaryota</taxon>
        <taxon>Sar</taxon>
        <taxon>Stramenopiles</taxon>
        <taxon>Oomycota</taxon>
        <taxon>Peronosporomycetes</taxon>
        <taxon>Peronosporales</taxon>
        <taxon>Peronosporaceae</taxon>
        <taxon>Phytophthora</taxon>
    </lineage>
</organism>
<comment type="caution">
    <text evidence="1">The sequence shown here is derived from an EMBL/GenBank/DDBJ whole genome shotgun (WGS) entry which is preliminary data.</text>
</comment>
<evidence type="ECO:0000313" key="2">
    <source>
        <dbReference type="Proteomes" id="UP000028582"/>
    </source>
</evidence>
<dbReference type="Proteomes" id="UP000028582">
    <property type="component" value="Unassembled WGS sequence"/>
</dbReference>
<gene>
    <name evidence="1" type="ORF">F444_02412</name>
</gene>
<dbReference type="EMBL" id="ANJA01000472">
    <property type="protein sequence ID" value="ETO83597.1"/>
    <property type="molecule type" value="Genomic_DNA"/>
</dbReference>
<evidence type="ECO:0000313" key="1">
    <source>
        <dbReference type="EMBL" id="ETO83597.1"/>
    </source>
</evidence>
<name>A0A081AXI6_PHYNI</name>
<proteinExistence type="predicted"/>
<protein>
    <submittedName>
        <fullName evidence="1">Uncharacterized protein</fullName>
    </submittedName>
</protein>
<sequence length="69" mass="7664">MGVGGGRAACASRRFFEYMYNLKAIISSSSTTTHEMIQINDVMLVIDVANTNVTWRADQDAFSRATEEN</sequence>